<keyword evidence="2" id="KW-1185">Reference proteome</keyword>
<proteinExistence type="predicted"/>
<sequence>MFKKIEILSELCGILFAQQKLRGLAKAGETPAAKQKRHYL</sequence>
<dbReference type="KEGG" id="bif:N288_20235"/>
<name>U5LEP2_9BACI</name>
<evidence type="ECO:0000313" key="2">
    <source>
        <dbReference type="Proteomes" id="UP000017805"/>
    </source>
</evidence>
<dbReference type="STRING" id="1367477.N288_20235"/>
<dbReference type="HOGENOM" id="CLU_3284953_0_0_9"/>
<dbReference type="Proteomes" id="UP000017805">
    <property type="component" value="Chromosome"/>
</dbReference>
<accession>U5LEP2</accession>
<organism evidence="1 2">
    <name type="scientific">Bacillus infantis NRRL B-14911</name>
    <dbReference type="NCBI Taxonomy" id="1367477"/>
    <lineage>
        <taxon>Bacteria</taxon>
        <taxon>Bacillati</taxon>
        <taxon>Bacillota</taxon>
        <taxon>Bacilli</taxon>
        <taxon>Bacillales</taxon>
        <taxon>Bacillaceae</taxon>
        <taxon>Bacillus</taxon>
    </lineage>
</organism>
<protein>
    <submittedName>
        <fullName evidence="1">Uncharacterized protein</fullName>
    </submittedName>
</protein>
<evidence type="ECO:0000313" key="1">
    <source>
        <dbReference type="EMBL" id="AGX05920.1"/>
    </source>
</evidence>
<dbReference type="PATRIC" id="fig|1367477.3.peg.4053"/>
<gene>
    <name evidence="1" type="ORF">N288_20235</name>
</gene>
<reference evidence="1 2" key="1">
    <citation type="submission" date="2013-07" db="EMBL/GenBank/DDBJ databases">
        <title>Complete genome sequence of Bacillus infantis NRRL B-14911 that has potential to induce cardiac disease by antigenic mimicry.</title>
        <authorList>
            <person name="Massilamany C."/>
            <person name="Smith T.P.L."/>
            <person name="Loy J.D."/>
            <person name="Barletta R."/>
            <person name="Reddy J."/>
        </authorList>
    </citation>
    <scope>NUCLEOTIDE SEQUENCE [LARGE SCALE GENOMIC DNA]</scope>
    <source>
        <strain evidence="1 2">NRRL B-14911</strain>
    </source>
</reference>
<dbReference type="EMBL" id="CP006643">
    <property type="protein sequence ID" value="AGX05920.1"/>
    <property type="molecule type" value="Genomic_DNA"/>
</dbReference>
<dbReference type="RefSeq" id="WP_009795276.1">
    <property type="nucleotide sequence ID" value="NC_022524.1"/>
</dbReference>
<dbReference type="AlphaFoldDB" id="U5LEP2"/>